<dbReference type="OrthoDB" id="7690at2157"/>
<reference evidence="1 2" key="1">
    <citation type="submission" date="2019-02" db="EMBL/GenBank/DDBJ databases">
        <authorList>
            <person name="Lehtovirta-Morley E L."/>
        </authorList>
    </citation>
    <scope>NUCLEOTIDE SEQUENCE [LARGE SCALE GENOMIC DNA]</scope>
    <source>
        <strain evidence="1">NFRAN1</strain>
    </source>
</reference>
<dbReference type="AlphaFoldDB" id="A0A484I6M3"/>
<sequence length="542" mass="62073">MAPYNLSVNPFPSSPTPTVYNSNILGGKRHIAALNSIKACVDDLYGKLGNEKIYDDDLFKIITIIQDVGSGKTHLTLHTKTLKEFDDKSVISYVDLTQVQPREIDNFFHSIVSGFGKDYYAAVKAKFVDYLKDKFSQNPKLVKKIIRYGIMDSLSGNTITEKLEQIIQRKMNLSYEHLFELMSNDFTKIEISLITEIFKTSTLNYSDLKTFENLTMVLSNIAKINYKLFNKITIFQIDEFDTNSTSLEYLKGLINSHIPYSILMVVTTPSYYTEISRTSPSLFDRLEKANYKIDLAGSNSYDEVNDIVLQYVLHYNGNITNSEKKDLSAKVRIIYDEFPDFRNIRSILNVLYHAFEEASEKNSHTIDEQSIEETIKKVYPGLRLRGSIMDIPISDFLKMRKISIDRNLVETNVRNAVRNLINYFEQLGTVKRYDDVIDGEFLDAAYNDQMGKKVGISIAMDFDKNKNFDKILKSTKRNSAVDKLVILTTNMTTIKKNGTTLVTIDKWKLADLLYFSKKYDSDEIGSEDPQKAMLLAKSIQIC</sequence>
<dbReference type="Proteomes" id="UP000294299">
    <property type="component" value="Chromosome NFRAN"/>
</dbReference>
<evidence type="ECO:0000313" key="2">
    <source>
        <dbReference type="Proteomes" id="UP000294299"/>
    </source>
</evidence>
<evidence type="ECO:0000313" key="1">
    <source>
        <dbReference type="EMBL" id="VFJ12763.1"/>
    </source>
</evidence>
<dbReference type="SUPFAM" id="SSF52540">
    <property type="entry name" value="P-loop containing nucleoside triphosphate hydrolases"/>
    <property type="match status" value="1"/>
</dbReference>
<name>A0A484I6M3_9ARCH</name>
<accession>A0A484I6M3</accession>
<dbReference type="EMBL" id="LR216287">
    <property type="protein sequence ID" value="VFJ12763.1"/>
    <property type="molecule type" value="Genomic_DNA"/>
</dbReference>
<proteinExistence type="predicted"/>
<dbReference type="RefSeq" id="WP_134482816.1">
    <property type="nucleotide sequence ID" value="NZ_LR216287.1"/>
</dbReference>
<dbReference type="InterPro" id="IPR027417">
    <property type="entry name" value="P-loop_NTPase"/>
</dbReference>
<organism evidence="1 2">
    <name type="scientific">Candidatus Nitrosocosmicus franklandianus</name>
    <dbReference type="NCBI Taxonomy" id="1798806"/>
    <lineage>
        <taxon>Archaea</taxon>
        <taxon>Nitrososphaerota</taxon>
        <taxon>Nitrososphaeria</taxon>
        <taxon>Nitrososphaerales</taxon>
        <taxon>Nitrososphaeraceae</taxon>
        <taxon>Candidatus Nitrosocosmicus</taxon>
    </lineage>
</organism>
<dbReference type="GeneID" id="39419978"/>
<keyword evidence="2" id="KW-1185">Reference proteome</keyword>
<dbReference type="KEGG" id="nfn:NFRAN_0442"/>
<protein>
    <submittedName>
        <fullName evidence="1">Uncharacterized protein</fullName>
    </submittedName>
</protein>
<gene>
    <name evidence="1" type="ORF">NFRAN_0442</name>
</gene>